<dbReference type="OrthoDB" id="7612145at2759"/>
<evidence type="ECO:0000256" key="2">
    <source>
        <dbReference type="ARBA" id="ARBA00012417"/>
    </source>
</evidence>
<dbReference type="InterPro" id="IPR036397">
    <property type="entry name" value="RNaseH_sf"/>
</dbReference>
<dbReference type="GO" id="GO:0000166">
    <property type="term" value="F:nucleotide binding"/>
    <property type="evidence" value="ECO:0007669"/>
    <property type="project" value="InterPro"/>
</dbReference>
<dbReference type="AlphaFoldDB" id="A0A026WIL1"/>
<dbReference type="Gene3D" id="3.30.420.10">
    <property type="entry name" value="Ribonuclease H-like superfamily/Ribonuclease H"/>
    <property type="match status" value="1"/>
</dbReference>
<keyword evidence="12" id="KW-1185">Reference proteome</keyword>
<dbReference type="EC" id="2.7.7.7" evidence="2"/>
<keyword evidence="7" id="KW-0238">DNA-binding</keyword>
<evidence type="ECO:0000256" key="9">
    <source>
        <dbReference type="SAM" id="MobiDB-lite"/>
    </source>
</evidence>
<reference evidence="11 12" key="1">
    <citation type="journal article" date="2014" name="Curr. Biol.">
        <title>The genome of the clonal raider ant Cerapachys biroi.</title>
        <authorList>
            <person name="Oxley P.R."/>
            <person name="Ji L."/>
            <person name="Fetter-Pruneda I."/>
            <person name="McKenzie S.K."/>
            <person name="Li C."/>
            <person name="Hu H."/>
            <person name="Zhang G."/>
            <person name="Kronauer D.J."/>
        </authorList>
    </citation>
    <scope>NUCLEOTIDE SEQUENCE [LARGE SCALE GENOMIC DNA]</scope>
</reference>
<dbReference type="EMBL" id="KK107232">
    <property type="protein sequence ID" value="EZA54939.1"/>
    <property type="molecule type" value="Genomic_DNA"/>
</dbReference>
<dbReference type="GO" id="GO:0003887">
    <property type="term" value="F:DNA-directed DNA polymerase activity"/>
    <property type="evidence" value="ECO:0007669"/>
    <property type="project" value="UniProtKB-KW"/>
</dbReference>
<dbReference type="PANTHER" id="PTHR31511:SF12">
    <property type="entry name" value="RHO TERMINATION FACTOR N-TERMINAL DOMAIN-CONTAINING PROTEIN"/>
    <property type="match status" value="1"/>
</dbReference>
<comment type="catalytic activity">
    <reaction evidence="8">
        <text>DNA(n) + a 2'-deoxyribonucleoside 5'-triphosphate = DNA(n+1) + diphosphate</text>
        <dbReference type="Rhea" id="RHEA:22508"/>
        <dbReference type="Rhea" id="RHEA-COMP:17339"/>
        <dbReference type="Rhea" id="RHEA-COMP:17340"/>
        <dbReference type="ChEBI" id="CHEBI:33019"/>
        <dbReference type="ChEBI" id="CHEBI:61560"/>
        <dbReference type="ChEBI" id="CHEBI:173112"/>
        <dbReference type="EC" id="2.7.7.7"/>
    </reaction>
</comment>
<evidence type="ECO:0000313" key="12">
    <source>
        <dbReference type="Proteomes" id="UP000053097"/>
    </source>
</evidence>
<evidence type="ECO:0000256" key="8">
    <source>
        <dbReference type="ARBA" id="ARBA00049244"/>
    </source>
</evidence>
<evidence type="ECO:0000256" key="4">
    <source>
        <dbReference type="ARBA" id="ARBA00022695"/>
    </source>
</evidence>
<feature type="domain" description="DNA-directed DNA polymerase family B mitochondria/virus" evidence="10">
    <location>
        <begin position="100"/>
        <end position="213"/>
    </location>
</feature>
<evidence type="ECO:0000256" key="5">
    <source>
        <dbReference type="ARBA" id="ARBA00022705"/>
    </source>
</evidence>
<keyword evidence="3" id="KW-0808">Transferase</keyword>
<evidence type="ECO:0000256" key="3">
    <source>
        <dbReference type="ARBA" id="ARBA00022679"/>
    </source>
</evidence>
<evidence type="ECO:0000256" key="1">
    <source>
        <dbReference type="ARBA" id="ARBA00005755"/>
    </source>
</evidence>
<dbReference type="InterPro" id="IPR004868">
    <property type="entry name" value="DNA-dir_DNA_pol_B_mt/vir"/>
</dbReference>
<dbReference type="Proteomes" id="UP000053097">
    <property type="component" value="Unassembled WGS sequence"/>
</dbReference>
<dbReference type="PANTHER" id="PTHR31511">
    <property type="entry name" value="PROTEIN CBG23764"/>
    <property type="match status" value="1"/>
</dbReference>
<dbReference type="GO" id="GO:0003677">
    <property type="term" value="F:DNA binding"/>
    <property type="evidence" value="ECO:0007669"/>
    <property type="project" value="UniProtKB-KW"/>
</dbReference>
<dbReference type="SUPFAM" id="SSF53098">
    <property type="entry name" value="Ribonuclease H-like"/>
    <property type="match status" value="1"/>
</dbReference>
<organism evidence="11 12">
    <name type="scientific">Ooceraea biroi</name>
    <name type="common">Clonal raider ant</name>
    <name type="synonym">Cerapachys biroi</name>
    <dbReference type="NCBI Taxonomy" id="2015173"/>
    <lineage>
        <taxon>Eukaryota</taxon>
        <taxon>Metazoa</taxon>
        <taxon>Ecdysozoa</taxon>
        <taxon>Arthropoda</taxon>
        <taxon>Hexapoda</taxon>
        <taxon>Insecta</taxon>
        <taxon>Pterygota</taxon>
        <taxon>Neoptera</taxon>
        <taxon>Endopterygota</taxon>
        <taxon>Hymenoptera</taxon>
        <taxon>Apocrita</taxon>
        <taxon>Aculeata</taxon>
        <taxon>Formicoidea</taxon>
        <taxon>Formicidae</taxon>
        <taxon>Dorylinae</taxon>
        <taxon>Ooceraea</taxon>
    </lineage>
</organism>
<feature type="region of interest" description="Disordered" evidence="9">
    <location>
        <begin position="254"/>
        <end position="277"/>
    </location>
</feature>
<protein>
    <recommendedName>
        <fullName evidence="2">DNA-directed DNA polymerase</fullName>
        <ecNumber evidence="2">2.7.7.7</ecNumber>
    </recommendedName>
</protein>
<evidence type="ECO:0000313" key="11">
    <source>
        <dbReference type="EMBL" id="EZA54939.1"/>
    </source>
</evidence>
<comment type="similarity">
    <text evidence="1">Belongs to the DNA polymerase type-B family.</text>
</comment>
<dbReference type="Pfam" id="PF03175">
    <property type="entry name" value="DNA_pol_B_2"/>
    <property type="match status" value="1"/>
</dbReference>
<keyword evidence="5" id="KW-0235">DNA replication</keyword>
<sequence>MRVRQVVVCVQNASWGGLRVVVRWRAWRTGAARHDDPRVQRAHEGPHPGAVRITARCHVCGKPFAVGDTRVRDHCHLTGRYRGPAHSTYNLNYKDSHVIPVIFHNLSDYDAHFIIEDVANAFEGSVELLPLTKERYIAFTKNVANTADRYGARACVKLRFIDSYKFLSTSLDKLASYFDRSHMRILRAEFRHLFEEEFQLLTRKDEFPYEYVDSVERLLETRLPPRESFHSSLTGDTVAGDDYAHATKRVEQVRYREPRTVQRPVPKNGRSPPGGCI</sequence>
<dbReference type="InterPro" id="IPR012337">
    <property type="entry name" value="RNaseH-like_sf"/>
</dbReference>
<name>A0A026WIL1_OOCBI</name>
<keyword evidence="4" id="KW-0548">Nucleotidyltransferase</keyword>
<dbReference type="STRING" id="2015173.A0A026WIL1"/>
<gene>
    <name evidence="11" type="ORF">X777_05463</name>
</gene>
<proteinExistence type="inferred from homology"/>
<keyword evidence="6" id="KW-0239">DNA-directed DNA polymerase</keyword>
<evidence type="ECO:0000259" key="10">
    <source>
        <dbReference type="Pfam" id="PF03175"/>
    </source>
</evidence>
<accession>A0A026WIL1</accession>
<evidence type="ECO:0000256" key="7">
    <source>
        <dbReference type="ARBA" id="ARBA00023125"/>
    </source>
</evidence>
<evidence type="ECO:0000256" key="6">
    <source>
        <dbReference type="ARBA" id="ARBA00022932"/>
    </source>
</evidence>
<dbReference type="GO" id="GO:0006260">
    <property type="term" value="P:DNA replication"/>
    <property type="evidence" value="ECO:0007669"/>
    <property type="project" value="UniProtKB-KW"/>
</dbReference>